<evidence type="ECO:0000313" key="2">
    <source>
        <dbReference type="Proteomes" id="UP000198480"/>
    </source>
</evidence>
<name>A0A239H0U0_9BACT</name>
<proteinExistence type="predicted"/>
<protein>
    <submittedName>
        <fullName evidence="1">Uncharacterized protein</fullName>
    </submittedName>
</protein>
<sequence length="53" mass="6153">MLDILFSNTSSKEENFIVNLNQIVMMKRTNFSAFRPSNTAHDAFKKSKFNLLI</sequence>
<gene>
    <name evidence="1" type="ORF">SAMN06295967_12123</name>
</gene>
<evidence type="ECO:0000313" key="1">
    <source>
        <dbReference type="EMBL" id="SNS74668.1"/>
    </source>
</evidence>
<dbReference type="AlphaFoldDB" id="A0A239H0U0"/>
<dbReference type="EMBL" id="FZOK01000021">
    <property type="protein sequence ID" value="SNS74668.1"/>
    <property type="molecule type" value="Genomic_DNA"/>
</dbReference>
<accession>A0A239H0U0</accession>
<organism evidence="1 2">
    <name type="scientific">Belliella buryatensis</name>
    <dbReference type="NCBI Taxonomy" id="1500549"/>
    <lineage>
        <taxon>Bacteria</taxon>
        <taxon>Pseudomonadati</taxon>
        <taxon>Bacteroidota</taxon>
        <taxon>Cytophagia</taxon>
        <taxon>Cytophagales</taxon>
        <taxon>Cyclobacteriaceae</taxon>
        <taxon>Belliella</taxon>
    </lineage>
</organism>
<reference evidence="2" key="1">
    <citation type="submission" date="2017-06" db="EMBL/GenBank/DDBJ databases">
        <authorList>
            <person name="Varghese N."/>
            <person name="Submissions S."/>
        </authorList>
    </citation>
    <scope>NUCLEOTIDE SEQUENCE [LARGE SCALE GENOMIC DNA]</scope>
    <source>
        <strain evidence="2">5C</strain>
    </source>
</reference>
<keyword evidence="2" id="KW-1185">Reference proteome</keyword>
<dbReference type="Proteomes" id="UP000198480">
    <property type="component" value="Unassembled WGS sequence"/>
</dbReference>